<dbReference type="EMBL" id="CAJEWN010000020">
    <property type="protein sequence ID" value="CAD2137632.1"/>
    <property type="molecule type" value="Genomic_DNA"/>
</dbReference>
<comment type="caution">
    <text evidence="1">The sequence shown here is derived from an EMBL/GenBank/DDBJ whole genome shotgun (WGS) entry which is preliminary data.</text>
</comment>
<organism evidence="1 2">
    <name type="scientific">Meloidogyne enterolobii</name>
    <name type="common">Root-knot nematode worm</name>
    <name type="synonym">Meloidogyne mayaguensis</name>
    <dbReference type="NCBI Taxonomy" id="390850"/>
    <lineage>
        <taxon>Eukaryota</taxon>
        <taxon>Metazoa</taxon>
        <taxon>Ecdysozoa</taxon>
        <taxon>Nematoda</taxon>
        <taxon>Chromadorea</taxon>
        <taxon>Rhabditida</taxon>
        <taxon>Tylenchina</taxon>
        <taxon>Tylenchomorpha</taxon>
        <taxon>Tylenchoidea</taxon>
        <taxon>Meloidogynidae</taxon>
        <taxon>Meloidogyninae</taxon>
        <taxon>Meloidogyne</taxon>
    </lineage>
</organism>
<name>A0A6V7TWM8_MELEN</name>
<accession>A0A6V7TWM8</accession>
<proteinExistence type="predicted"/>
<protein>
    <submittedName>
        <fullName evidence="1">Uncharacterized protein</fullName>
    </submittedName>
</protein>
<gene>
    <name evidence="1" type="ORF">MENT_LOCUS5498</name>
</gene>
<sequence>MDNNPKPASKPCCNAIEPLYEMLVDIFHDPDFFNKCLKEDPDLKERIFEILGPNK</sequence>
<dbReference type="AlphaFoldDB" id="A0A6V7TWM8"/>
<dbReference type="Proteomes" id="UP000580250">
    <property type="component" value="Unassembled WGS sequence"/>
</dbReference>
<reference evidence="1 2" key="1">
    <citation type="submission" date="2020-08" db="EMBL/GenBank/DDBJ databases">
        <authorList>
            <person name="Koutsovoulos G."/>
            <person name="Danchin GJ E."/>
        </authorList>
    </citation>
    <scope>NUCLEOTIDE SEQUENCE [LARGE SCALE GENOMIC DNA]</scope>
</reference>
<evidence type="ECO:0000313" key="1">
    <source>
        <dbReference type="EMBL" id="CAD2137632.1"/>
    </source>
</evidence>
<evidence type="ECO:0000313" key="2">
    <source>
        <dbReference type="Proteomes" id="UP000580250"/>
    </source>
</evidence>